<dbReference type="CDD" id="cd07377">
    <property type="entry name" value="WHTH_GntR"/>
    <property type="match status" value="1"/>
</dbReference>
<proteinExistence type="inferred from homology"/>
<dbReference type="PROSITE" id="PS50949">
    <property type="entry name" value="HTH_GNTR"/>
    <property type="match status" value="1"/>
</dbReference>
<organism evidence="8 10">
    <name type="scientific">Leptospira perolatii</name>
    <dbReference type="NCBI Taxonomy" id="2023191"/>
    <lineage>
        <taxon>Bacteria</taxon>
        <taxon>Pseudomonadati</taxon>
        <taxon>Spirochaetota</taxon>
        <taxon>Spirochaetia</taxon>
        <taxon>Leptospirales</taxon>
        <taxon>Leptospiraceae</taxon>
        <taxon>Leptospira</taxon>
    </lineage>
</organism>
<dbReference type="Proteomes" id="UP000231990">
    <property type="component" value="Unassembled WGS sequence"/>
</dbReference>
<keyword evidence="3" id="KW-0805">Transcription regulation</keyword>
<dbReference type="SMART" id="SM00345">
    <property type="entry name" value="HTH_GNTR"/>
    <property type="match status" value="1"/>
</dbReference>
<dbReference type="SUPFAM" id="SSF53383">
    <property type="entry name" value="PLP-dependent transferases"/>
    <property type="match status" value="1"/>
</dbReference>
<evidence type="ECO:0000256" key="1">
    <source>
        <dbReference type="ARBA" id="ARBA00005384"/>
    </source>
</evidence>
<dbReference type="InterPro" id="IPR036390">
    <property type="entry name" value="WH_DNA-bd_sf"/>
</dbReference>
<dbReference type="InterPro" id="IPR015424">
    <property type="entry name" value="PyrdxlP-dep_Trfase"/>
</dbReference>
<feature type="domain" description="HTH gntR-type" evidence="6">
    <location>
        <begin position="8"/>
        <end position="76"/>
    </location>
</feature>
<dbReference type="SUPFAM" id="SSF46785">
    <property type="entry name" value="Winged helix' DNA-binding domain"/>
    <property type="match status" value="1"/>
</dbReference>
<dbReference type="InterPro" id="IPR000524">
    <property type="entry name" value="Tscrpt_reg_HTH_GntR"/>
</dbReference>
<dbReference type="InterPro" id="IPR051446">
    <property type="entry name" value="HTH_trans_reg/aminotransferase"/>
</dbReference>
<evidence type="ECO:0000313" key="10">
    <source>
        <dbReference type="Proteomes" id="UP000231990"/>
    </source>
</evidence>
<dbReference type="EMBL" id="NPDZ01000001">
    <property type="protein sequence ID" value="PJZ74860.1"/>
    <property type="molecule type" value="Genomic_DNA"/>
</dbReference>
<keyword evidence="2" id="KW-0663">Pyridoxal phosphate</keyword>
<dbReference type="PANTHER" id="PTHR46577">
    <property type="entry name" value="HTH-TYPE TRANSCRIPTIONAL REGULATORY PROTEIN GABR"/>
    <property type="match status" value="1"/>
</dbReference>
<evidence type="ECO:0000259" key="6">
    <source>
        <dbReference type="PROSITE" id="PS50949"/>
    </source>
</evidence>
<dbReference type="CDD" id="cd00609">
    <property type="entry name" value="AAT_like"/>
    <property type="match status" value="1"/>
</dbReference>
<dbReference type="InterPro" id="IPR036388">
    <property type="entry name" value="WH-like_DNA-bd_sf"/>
</dbReference>
<evidence type="ECO:0000313" key="7">
    <source>
        <dbReference type="EMBL" id="PJZ71326.1"/>
    </source>
</evidence>
<dbReference type="Gene3D" id="1.10.10.10">
    <property type="entry name" value="Winged helix-like DNA-binding domain superfamily/Winged helix DNA-binding domain"/>
    <property type="match status" value="1"/>
</dbReference>
<evidence type="ECO:0000313" key="9">
    <source>
        <dbReference type="Proteomes" id="UP000231962"/>
    </source>
</evidence>
<dbReference type="OrthoDB" id="9802328at2"/>
<comment type="caution">
    <text evidence="8">The sequence shown here is derived from an EMBL/GenBank/DDBJ whole genome shotgun (WGS) entry which is preliminary data.</text>
</comment>
<dbReference type="GO" id="GO:0030170">
    <property type="term" value="F:pyridoxal phosphate binding"/>
    <property type="evidence" value="ECO:0007669"/>
    <property type="project" value="InterPro"/>
</dbReference>
<dbReference type="GO" id="GO:0003700">
    <property type="term" value="F:DNA-binding transcription factor activity"/>
    <property type="evidence" value="ECO:0007669"/>
    <property type="project" value="InterPro"/>
</dbReference>
<protein>
    <submittedName>
        <fullName evidence="8">GntR family transcriptional regulator</fullName>
    </submittedName>
</protein>
<evidence type="ECO:0000256" key="2">
    <source>
        <dbReference type="ARBA" id="ARBA00022898"/>
    </source>
</evidence>
<evidence type="ECO:0000256" key="4">
    <source>
        <dbReference type="ARBA" id="ARBA00023125"/>
    </source>
</evidence>
<dbReference type="EMBL" id="NPDY01000001">
    <property type="protein sequence ID" value="PJZ71326.1"/>
    <property type="molecule type" value="Genomic_DNA"/>
</dbReference>
<dbReference type="InterPro" id="IPR015422">
    <property type="entry name" value="PyrdxlP-dep_Trfase_small"/>
</dbReference>
<sequence>MSDTDQFETKYSKIAYYLIKRIEGGEFPVGTKLPSLRRICEKEECNLSTVVEAFGILQERGYISGRERSGFFVLPRVENEVRAKVAKPIRVSKPSLPDEMNSLISELTDPNIISFGAAIPDSNFLPLAALEKSYKEVLKNPLAHNYSDPKGDFELRSKIALRASGKSNRITPEQVYITLGCTEAAYTALAQATRPGDKIAVESPLHFILYQILIDLKLQAIEIPTDPKFGLDIDSYESVLKKDAPKFLVTVPTFSNPTGSLLPVEAKKELIRISAKYGVRIIEDDIYGECSHLPGPRPPSLLSLDQEEVVTQVSSLSKILDPGLRIGWMITDKRNVDAASNRRTTSALSLPNLTQLAAANFLGSLAFERHLREFRRKIGNSILSYADAIREYFPSGTNITLPKGGFLLWVELSPGKDSRDLRYLALKKKISIVPGYLFSLSGKYKECFRINAGISFGPRVKSSIATLGKIASSI</sequence>
<evidence type="ECO:0000313" key="8">
    <source>
        <dbReference type="EMBL" id="PJZ74860.1"/>
    </source>
</evidence>
<dbReference type="GO" id="GO:0003677">
    <property type="term" value="F:DNA binding"/>
    <property type="evidence" value="ECO:0007669"/>
    <property type="project" value="UniProtKB-KW"/>
</dbReference>
<dbReference type="Proteomes" id="UP000231962">
    <property type="component" value="Unassembled WGS sequence"/>
</dbReference>
<evidence type="ECO:0000256" key="5">
    <source>
        <dbReference type="ARBA" id="ARBA00023163"/>
    </source>
</evidence>
<evidence type="ECO:0000256" key="3">
    <source>
        <dbReference type="ARBA" id="ARBA00023015"/>
    </source>
</evidence>
<keyword evidence="5" id="KW-0804">Transcription</keyword>
<dbReference type="Gene3D" id="3.90.1150.10">
    <property type="entry name" value="Aspartate Aminotransferase, domain 1"/>
    <property type="match status" value="1"/>
</dbReference>
<dbReference type="InterPro" id="IPR015421">
    <property type="entry name" value="PyrdxlP-dep_Trfase_major"/>
</dbReference>
<dbReference type="InterPro" id="IPR004839">
    <property type="entry name" value="Aminotransferase_I/II_large"/>
</dbReference>
<dbReference type="Gene3D" id="3.40.640.10">
    <property type="entry name" value="Type I PLP-dependent aspartate aminotransferase-like (Major domain)"/>
    <property type="match status" value="1"/>
</dbReference>
<gene>
    <name evidence="7" type="ORF">CH360_02140</name>
    <name evidence="8" type="ORF">CH373_02140</name>
</gene>
<dbReference type="AlphaFoldDB" id="A0A2M9ZS00"/>
<reference evidence="9 10" key="1">
    <citation type="submission" date="2017-07" db="EMBL/GenBank/DDBJ databases">
        <title>Leptospira spp. isolated from tropical soils.</title>
        <authorList>
            <person name="Thibeaux R."/>
            <person name="Iraola G."/>
            <person name="Ferres I."/>
            <person name="Bierque E."/>
            <person name="Girault D."/>
            <person name="Soupe-Gilbert M.-E."/>
            <person name="Picardeau M."/>
            <person name="Goarant C."/>
        </authorList>
    </citation>
    <scope>NUCLEOTIDE SEQUENCE [LARGE SCALE GENOMIC DNA]</scope>
    <source>
        <strain evidence="8 10">FH1-B-B1</strain>
        <strain evidence="7 9">FH1-B-C1</strain>
    </source>
</reference>
<dbReference type="Pfam" id="PF00392">
    <property type="entry name" value="GntR"/>
    <property type="match status" value="1"/>
</dbReference>
<dbReference type="PANTHER" id="PTHR46577:SF2">
    <property type="entry name" value="TRANSCRIPTIONAL REGULATORY PROTEIN"/>
    <property type="match status" value="1"/>
</dbReference>
<name>A0A2M9ZS00_9LEPT</name>
<dbReference type="Pfam" id="PF00155">
    <property type="entry name" value="Aminotran_1_2"/>
    <property type="match status" value="1"/>
</dbReference>
<dbReference type="RefSeq" id="WP_100712268.1">
    <property type="nucleotide sequence ID" value="NZ_NPDY01000001.1"/>
</dbReference>
<comment type="similarity">
    <text evidence="1">In the C-terminal section; belongs to the class-I pyridoxal-phosphate-dependent aminotransferase family.</text>
</comment>
<keyword evidence="4" id="KW-0238">DNA-binding</keyword>
<accession>A0A2M9ZS00</accession>
<keyword evidence="9" id="KW-1185">Reference proteome</keyword>